<name>A0A7M2X1S0_9BACT</name>
<sequence>MELPVVTPSNPKKQPWFAEGLDFTCTTCGNCCTGGPGFVWVEEVEIERAAAHLQLTVAEFKKKFSRKIGQKISFKEVRRPNGNHDCVFLTEIPAEQPAGGSNELEPGEPIPLTRRVCGIYPVRPLQCRTWPFWGENVVNQSAWNRAAKGCPGINRGGRHFDAERIVELRDARDWPENPPTSGAATSDRK</sequence>
<dbReference type="PANTHER" id="PTHR35866:SF1">
    <property type="entry name" value="YKGJ FAMILY CYSTEINE CLUSTER PROTEIN"/>
    <property type="match status" value="1"/>
</dbReference>
<accession>A0A7M2X1S0</accession>
<feature type="region of interest" description="Disordered" evidence="1">
    <location>
        <begin position="169"/>
        <end position="189"/>
    </location>
</feature>
<dbReference type="EMBL" id="CP063458">
    <property type="protein sequence ID" value="QOV91392.1"/>
    <property type="molecule type" value="Genomic_DNA"/>
</dbReference>
<dbReference type="KEGG" id="hbs:IPV69_08575"/>
<keyword evidence="3" id="KW-1185">Reference proteome</keyword>
<evidence type="ECO:0000313" key="2">
    <source>
        <dbReference type="EMBL" id="QOV91392.1"/>
    </source>
</evidence>
<reference evidence="2 3" key="1">
    <citation type="submission" date="2020-10" db="EMBL/GenBank/DDBJ databases">
        <title>Wide distribution of Phycisphaera-like planctomycetes from WD2101 soil group in peatlands and genome analysis of the first cultivated representative.</title>
        <authorList>
            <person name="Dedysh S.N."/>
            <person name="Beletsky A.V."/>
            <person name="Ivanova A."/>
            <person name="Kulichevskaya I.S."/>
            <person name="Suzina N.E."/>
            <person name="Philippov D.A."/>
            <person name="Rakitin A.L."/>
            <person name="Mardanov A.V."/>
            <person name="Ravin N.V."/>
        </authorList>
    </citation>
    <scope>NUCLEOTIDE SEQUENCE [LARGE SCALE GENOMIC DNA]</scope>
    <source>
        <strain evidence="2 3">M1803</strain>
    </source>
</reference>
<dbReference type="AlphaFoldDB" id="A0A7M2X1S0"/>
<dbReference type="RefSeq" id="WP_206294647.1">
    <property type="nucleotide sequence ID" value="NZ_CP063458.1"/>
</dbReference>
<gene>
    <name evidence="2" type="ORF">IPV69_08575</name>
</gene>
<feature type="compositionally biased region" description="Polar residues" evidence="1">
    <location>
        <begin position="179"/>
        <end position="189"/>
    </location>
</feature>
<protein>
    <submittedName>
        <fullName evidence="2">YkgJ family cysteine cluster protein</fullName>
    </submittedName>
</protein>
<proteinExistence type="predicted"/>
<evidence type="ECO:0000256" key="1">
    <source>
        <dbReference type="SAM" id="MobiDB-lite"/>
    </source>
</evidence>
<dbReference type="Proteomes" id="UP000593765">
    <property type="component" value="Chromosome"/>
</dbReference>
<evidence type="ECO:0000313" key="3">
    <source>
        <dbReference type="Proteomes" id="UP000593765"/>
    </source>
</evidence>
<organism evidence="2 3">
    <name type="scientific">Humisphaera borealis</name>
    <dbReference type="NCBI Taxonomy" id="2807512"/>
    <lineage>
        <taxon>Bacteria</taxon>
        <taxon>Pseudomonadati</taxon>
        <taxon>Planctomycetota</taxon>
        <taxon>Phycisphaerae</taxon>
        <taxon>Tepidisphaerales</taxon>
        <taxon>Tepidisphaeraceae</taxon>
        <taxon>Humisphaera</taxon>
    </lineage>
</organism>
<dbReference type="PANTHER" id="PTHR35866">
    <property type="entry name" value="PUTATIVE-RELATED"/>
    <property type="match status" value="1"/>
</dbReference>